<comment type="catalytic activity">
    <reaction evidence="3 4">
        <text>[thioredoxin]-disulfide + L-methionine + H2O = L-methionine (S)-S-oxide + [thioredoxin]-dithiol</text>
        <dbReference type="Rhea" id="RHEA:19993"/>
        <dbReference type="Rhea" id="RHEA-COMP:10698"/>
        <dbReference type="Rhea" id="RHEA-COMP:10700"/>
        <dbReference type="ChEBI" id="CHEBI:15377"/>
        <dbReference type="ChEBI" id="CHEBI:29950"/>
        <dbReference type="ChEBI" id="CHEBI:50058"/>
        <dbReference type="ChEBI" id="CHEBI:57844"/>
        <dbReference type="ChEBI" id="CHEBI:58772"/>
        <dbReference type="EC" id="1.8.4.11"/>
    </reaction>
</comment>
<dbReference type="Pfam" id="PF01625">
    <property type="entry name" value="PMSR"/>
    <property type="match status" value="1"/>
</dbReference>
<comment type="catalytic activity">
    <reaction evidence="2 4">
        <text>L-methionyl-[protein] + [thioredoxin]-disulfide + H2O = L-methionyl-(S)-S-oxide-[protein] + [thioredoxin]-dithiol</text>
        <dbReference type="Rhea" id="RHEA:14217"/>
        <dbReference type="Rhea" id="RHEA-COMP:10698"/>
        <dbReference type="Rhea" id="RHEA-COMP:10700"/>
        <dbReference type="Rhea" id="RHEA-COMP:12313"/>
        <dbReference type="Rhea" id="RHEA-COMP:12315"/>
        <dbReference type="ChEBI" id="CHEBI:15377"/>
        <dbReference type="ChEBI" id="CHEBI:16044"/>
        <dbReference type="ChEBI" id="CHEBI:29950"/>
        <dbReference type="ChEBI" id="CHEBI:44120"/>
        <dbReference type="ChEBI" id="CHEBI:50058"/>
        <dbReference type="EC" id="1.8.4.11"/>
    </reaction>
</comment>
<dbReference type="SUPFAM" id="SSF55068">
    <property type="entry name" value="Peptide methionine sulfoxide reductase"/>
    <property type="match status" value="1"/>
</dbReference>
<dbReference type="STRING" id="326442.PSHAa1583"/>
<reference evidence="6 7" key="1">
    <citation type="journal article" date="2005" name="Genome Res.">
        <title>Coping with cold: the genome of the versatile marine Antarctica bacterium Pseudoalteromonas haloplanktis TAC125.</title>
        <authorList>
            <person name="Medigue C."/>
            <person name="Krin E."/>
            <person name="Pascal G."/>
            <person name="Barbe V."/>
            <person name="Bernsel A."/>
            <person name="Bertin P."/>
            <person name="Cheung F."/>
            <person name="Cruveiller S."/>
            <person name="Damico S."/>
            <person name="Duilio A."/>
            <person name="Fang G."/>
            <person name="Feller G."/>
            <person name="Mangenot S."/>
            <person name="Marino G."/>
            <person name="Nilsson J."/>
            <person name="Parilli E."/>
            <person name="Rocha E."/>
            <person name="Rouy Z."/>
            <person name="Sekowska A."/>
            <person name="Tutino M.L."/>
            <person name="Vallenet D."/>
            <person name="von Heijne G."/>
            <person name="Danchin A."/>
        </authorList>
    </citation>
    <scope>NUCLEOTIDE SEQUENCE [LARGE SCALE GENOMIC DNA]</scope>
    <source>
        <strain evidence="7">TAC 125</strain>
    </source>
</reference>
<evidence type="ECO:0000256" key="1">
    <source>
        <dbReference type="ARBA" id="ARBA00023002"/>
    </source>
</evidence>
<dbReference type="InterPro" id="IPR002569">
    <property type="entry name" value="Met_Sox_Rdtase_MsrA_dom"/>
</dbReference>
<dbReference type="Gene3D" id="3.30.1060.10">
    <property type="entry name" value="Peptide methionine sulphoxide reductase MsrA"/>
    <property type="match status" value="1"/>
</dbReference>
<evidence type="ECO:0000313" key="7">
    <source>
        <dbReference type="Proteomes" id="UP000006843"/>
    </source>
</evidence>
<dbReference type="PANTHER" id="PTHR43774:SF1">
    <property type="entry name" value="PEPTIDE METHIONINE SULFOXIDE REDUCTASE MSRA 2"/>
    <property type="match status" value="1"/>
</dbReference>
<dbReference type="AlphaFoldDB" id="Q3IGQ3"/>
<evidence type="ECO:0000256" key="2">
    <source>
        <dbReference type="ARBA" id="ARBA00047806"/>
    </source>
</evidence>
<feature type="active site" evidence="4">
    <location>
        <position position="68"/>
    </location>
</feature>
<dbReference type="KEGG" id="pha:PSHAa1583"/>
<dbReference type="GO" id="GO:0008113">
    <property type="term" value="F:peptide-methionine (S)-S-oxide reductase activity"/>
    <property type="evidence" value="ECO:0007669"/>
    <property type="project" value="UniProtKB-UniRule"/>
</dbReference>
<feature type="domain" description="Peptide methionine sulphoxide reductase MsrA" evidence="5">
    <location>
        <begin position="61"/>
        <end position="211"/>
    </location>
</feature>
<dbReference type="NCBIfam" id="TIGR00401">
    <property type="entry name" value="msrA"/>
    <property type="match status" value="1"/>
</dbReference>
<dbReference type="PANTHER" id="PTHR43774">
    <property type="entry name" value="PEPTIDE METHIONINE SULFOXIDE REDUCTASE"/>
    <property type="match status" value="1"/>
</dbReference>
<dbReference type="Proteomes" id="UP000006843">
    <property type="component" value="Chromosome I"/>
</dbReference>
<organism evidence="6 7">
    <name type="scientific">Pseudoalteromonas translucida (strain TAC 125)</name>
    <dbReference type="NCBI Taxonomy" id="326442"/>
    <lineage>
        <taxon>Bacteria</taxon>
        <taxon>Pseudomonadati</taxon>
        <taxon>Pseudomonadota</taxon>
        <taxon>Gammaproteobacteria</taxon>
        <taxon>Alteromonadales</taxon>
        <taxon>Pseudoalteromonadaceae</taxon>
        <taxon>Pseudoalteromonas</taxon>
    </lineage>
</organism>
<comment type="function">
    <text evidence="4">Has an important function as a repair enzyme for proteins that have been inactivated by oxidation. Catalyzes the reversible oxidation-reduction of methionine sulfoxide in proteins to methionine.</text>
</comment>
<keyword evidence="1 4" id="KW-0560">Oxidoreductase</keyword>
<dbReference type="HAMAP" id="MF_01401">
    <property type="entry name" value="MsrA"/>
    <property type="match status" value="1"/>
</dbReference>
<name>Q3IGQ3_PSET1</name>
<dbReference type="eggNOG" id="COG0225">
    <property type="taxonomic scope" value="Bacteria"/>
</dbReference>
<dbReference type="GO" id="GO:0033744">
    <property type="term" value="F:L-methionine:thioredoxin-disulfide S-oxidoreductase activity"/>
    <property type="evidence" value="ECO:0007669"/>
    <property type="project" value="RHEA"/>
</dbReference>
<accession>Q3IGQ3</accession>
<dbReference type="EMBL" id="CR954246">
    <property type="protein sequence ID" value="CAI86656.1"/>
    <property type="molecule type" value="Genomic_DNA"/>
</dbReference>
<protein>
    <recommendedName>
        <fullName evidence="4">Peptide methionine sulfoxide reductase MsrA</fullName>
        <shortName evidence="4">Protein-methionine-S-oxide reductase</shortName>
        <ecNumber evidence="4">1.8.4.11</ecNumber>
    </recommendedName>
    <alternativeName>
        <fullName evidence="4">Peptide-methionine (S)-S-oxide reductase</fullName>
        <shortName evidence="4">Peptide Met(O) reductase</shortName>
    </alternativeName>
</protein>
<gene>
    <name evidence="6" type="primary">msrAA</name>
    <name evidence="4" type="synonym">msrA</name>
    <name evidence="6" type="ordered locus">PSHAa1583</name>
</gene>
<comment type="similarity">
    <text evidence="4">Belongs to the MsrA Met sulfoxide reductase family.</text>
</comment>
<evidence type="ECO:0000256" key="3">
    <source>
        <dbReference type="ARBA" id="ARBA00048782"/>
    </source>
</evidence>
<evidence type="ECO:0000256" key="4">
    <source>
        <dbReference type="HAMAP-Rule" id="MF_01401"/>
    </source>
</evidence>
<evidence type="ECO:0000313" key="6">
    <source>
        <dbReference type="EMBL" id="CAI86656.1"/>
    </source>
</evidence>
<proteinExistence type="inferred from homology"/>
<sequence>MRLTNKNEIRFTNSGSSNYTNIFIYTFIKQMRDFMKRILALALTSSVIFYASLAHANKTEKAVLAGGCFWCMESDFEKLAGVTDVISGFTGGKLKNPTYNGNHRGHYEAVEITYDPAIVSYKAILEHYWVNIDPFDAKGQFCDKGPSYLSAIFVANEQERKLAVQSKQAVSKQFPNKTVVTPILNTSTFYPIKGDESYHQDYYKNNPIRYNTYRWRCGRDNRLEEIWGDKASH</sequence>
<evidence type="ECO:0000259" key="5">
    <source>
        <dbReference type="Pfam" id="PF01625"/>
    </source>
</evidence>
<keyword evidence="7" id="KW-1185">Reference proteome</keyword>
<dbReference type="EC" id="1.8.4.11" evidence="4"/>
<dbReference type="InterPro" id="IPR036509">
    <property type="entry name" value="Met_Sox_Rdtase_MsrA_sf"/>
</dbReference>
<dbReference type="HOGENOM" id="CLU_031040_10_1_6"/>